<name>A0A6J7WLQ2_9CAUD</name>
<proteinExistence type="predicted"/>
<evidence type="ECO:0000313" key="1">
    <source>
        <dbReference type="EMBL" id="CAB5217060.1"/>
    </source>
</evidence>
<gene>
    <name evidence="1" type="ORF">UFOVP199_40</name>
</gene>
<protein>
    <submittedName>
        <fullName evidence="1">Uncharacterized protein</fullName>
    </submittedName>
</protein>
<sequence>MNDQDYLKTLHTALARTNDKQERDALLAALDRFLDQQIKRERAIPDMERR</sequence>
<organism evidence="1">
    <name type="scientific">uncultured Caudovirales phage</name>
    <dbReference type="NCBI Taxonomy" id="2100421"/>
    <lineage>
        <taxon>Viruses</taxon>
        <taxon>Duplodnaviria</taxon>
        <taxon>Heunggongvirae</taxon>
        <taxon>Uroviricota</taxon>
        <taxon>Caudoviricetes</taxon>
        <taxon>Peduoviridae</taxon>
        <taxon>Maltschvirus</taxon>
        <taxon>Maltschvirus maltsch</taxon>
    </lineage>
</organism>
<dbReference type="EMBL" id="LR798244">
    <property type="protein sequence ID" value="CAB5217060.1"/>
    <property type="molecule type" value="Genomic_DNA"/>
</dbReference>
<reference evidence="1" key="1">
    <citation type="submission" date="2020-05" db="EMBL/GenBank/DDBJ databases">
        <authorList>
            <person name="Chiriac C."/>
            <person name="Salcher M."/>
            <person name="Ghai R."/>
            <person name="Kavagutti S V."/>
        </authorList>
    </citation>
    <scope>NUCLEOTIDE SEQUENCE</scope>
</reference>
<accession>A0A6J7WLQ2</accession>